<evidence type="ECO:0000313" key="1">
    <source>
        <dbReference type="EMBL" id="QBK91789.1"/>
    </source>
</evidence>
<dbReference type="EMBL" id="MK500565">
    <property type="protein sequence ID" value="QBK91789.1"/>
    <property type="molecule type" value="Genomic_DNA"/>
</dbReference>
<organism evidence="1">
    <name type="scientific">Pithovirus LCPAC304</name>
    <dbReference type="NCBI Taxonomy" id="2506594"/>
    <lineage>
        <taxon>Viruses</taxon>
        <taxon>Pithoviruses</taxon>
    </lineage>
</organism>
<sequence length="174" mass="19985">MESTFTNCVSILTITGRTEFLDRFRNTMDNNEFHFDQTVCPELWERSFDKKGKWGTEDFVCGRVLSNTSTKIVLWCETKDTPGLEWAKTCHWLFKRKRAPITIQTAHYNLATEIYGTHLVKAAGAGKHQWKIGTSAFMPTEEGSKVTSLKLREHSHFGCFLKQFGFLDVEPTIP</sequence>
<protein>
    <submittedName>
        <fullName evidence="1">Uncharacterized protein</fullName>
    </submittedName>
</protein>
<reference evidence="1" key="1">
    <citation type="journal article" date="2019" name="MBio">
        <title>Virus Genomes from Deep Sea Sediments Expand the Ocean Megavirome and Support Independent Origins of Viral Gigantism.</title>
        <authorList>
            <person name="Backstrom D."/>
            <person name="Yutin N."/>
            <person name="Jorgensen S.L."/>
            <person name="Dharamshi J."/>
            <person name="Homa F."/>
            <person name="Zaremba-Niedwiedzka K."/>
            <person name="Spang A."/>
            <person name="Wolf Y.I."/>
            <person name="Koonin E.V."/>
            <person name="Ettema T.J."/>
        </authorList>
    </citation>
    <scope>NUCLEOTIDE SEQUENCE</scope>
</reference>
<gene>
    <name evidence="1" type="ORF">LCPAC304_01270</name>
</gene>
<name>A0A481Z9M6_9VIRU</name>
<accession>A0A481Z9M6</accession>
<proteinExistence type="predicted"/>